<dbReference type="EMBL" id="KK583234">
    <property type="protein sequence ID" value="KDO25235.1"/>
    <property type="molecule type" value="Genomic_DNA"/>
</dbReference>
<dbReference type="Pfam" id="PF21581">
    <property type="entry name" value="SCD"/>
    <property type="match status" value="1"/>
</dbReference>
<reference evidence="3 4" key="1">
    <citation type="journal article" date="2013" name="PLoS Genet.">
        <title>Distinctive expansion of potential virulence genes in the genome of the oomycete fish pathogen Saprolegnia parasitica.</title>
        <authorList>
            <person name="Jiang R.H."/>
            <person name="de Bruijn I."/>
            <person name="Haas B.J."/>
            <person name="Belmonte R."/>
            <person name="Lobach L."/>
            <person name="Christie J."/>
            <person name="van den Ackerveken G."/>
            <person name="Bottin A."/>
            <person name="Bulone V."/>
            <person name="Diaz-Moreno S.M."/>
            <person name="Dumas B."/>
            <person name="Fan L."/>
            <person name="Gaulin E."/>
            <person name="Govers F."/>
            <person name="Grenville-Briggs L.J."/>
            <person name="Horner N.R."/>
            <person name="Levin J.Z."/>
            <person name="Mammella M."/>
            <person name="Meijer H.J."/>
            <person name="Morris P."/>
            <person name="Nusbaum C."/>
            <person name="Oome S."/>
            <person name="Phillips A.J."/>
            <person name="van Rooyen D."/>
            <person name="Rzeszutek E."/>
            <person name="Saraiva M."/>
            <person name="Secombes C.J."/>
            <person name="Seidl M.F."/>
            <person name="Snel B."/>
            <person name="Stassen J.H."/>
            <person name="Sykes S."/>
            <person name="Tripathy S."/>
            <person name="van den Berg H."/>
            <person name="Vega-Arreguin J.C."/>
            <person name="Wawra S."/>
            <person name="Young S.K."/>
            <person name="Zeng Q."/>
            <person name="Dieguez-Uribeondo J."/>
            <person name="Russ C."/>
            <person name="Tyler B.M."/>
            <person name="van West P."/>
        </authorList>
    </citation>
    <scope>NUCLEOTIDE SEQUENCE [LARGE SCALE GENOMIC DNA]</scope>
    <source>
        <strain evidence="3 4">CBS 223.65</strain>
    </source>
</reference>
<keyword evidence="4" id="KW-1185">Reference proteome</keyword>
<feature type="compositionally biased region" description="Acidic residues" evidence="1">
    <location>
        <begin position="972"/>
        <end position="1049"/>
    </location>
</feature>
<dbReference type="KEGG" id="spar:SPRG_09482"/>
<dbReference type="OrthoDB" id="498590at2759"/>
<dbReference type="RefSeq" id="XP_012204070.1">
    <property type="nucleotide sequence ID" value="XM_012348680.1"/>
</dbReference>
<proteinExistence type="predicted"/>
<name>A0A067C7X2_SAPPC</name>
<evidence type="ECO:0000313" key="3">
    <source>
        <dbReference type="EMBL" id="KDO25235.1"/>
    </source>
</evidence>
<feature type="domain" description="SCD" evidence="2">
    <location>
        <begin position="156"/>
        <end position="240"/>
    </location>
</feature>
<dbReference type="GO" id="GO:0008278">
    <property type="term" value="C:cohesin complex"/>
    <property type="evidence" value="ECO:0007669"/>
    <property type="project" value="TreeGrafter"/>
</dbReference>
<dbReference type="Pfam" id="PF24571">
    <property type="entry name" value="HEAT_SCC3-SA"/>
    <property type="match status" value="1"/>
</dbReference>
<dbReference type="Pfam" id="PF08514">
    <property type="entry name" value="STAG"/>
    <property type="match status" value="1"/>
</dbReference>
<dbReference type="Gene3D" id="1.25.10.10">
    <property type="entry name" value="Leucine-rich Repeat Variant"/>
    <property type="match status" value="1"/>
</dbReference>
<dbReference type="AlphaFoldDB" id="A0A067C7X2"/>
<evidence type="ECO:0000313" key="4">
    <source>
        <dbReference type="Proteomes" id="UP000030745"/>
    </source>
</evidence>
<dbReference type="GO" id="GO:0005634">
    <property type="term" value="C:nucleus"/>
    <property type="evidence" value="ECO:0007669"/>
    <property type="project" value="TreeGrafter"/>
</dbReference>
<evidence type="ECO:0000259" key="2">
    <source>
        <dbReference type="PROSITE" id="PS51425"/>
    </source>
</evidence>
<evidence type="ECO:0000256" key="1">
    <source>
        <dbReference type="SAM" id="MobiDB-lite"/>
    </source>
</evidence>
<dbReference type="InterPro" id="IPR011989">
    <property type="entry name" value="ARM-like"/>
</dbReference>
<dbReference type="PANTHER" id="PTHR11199">
    <property type="entry name" value="STROMAL ANTIGEN"/>
    <property type="match status" value="1"/>
</dbReference>
<dbReference type="GO" id="GO:0007062">
    <property type="term" value="P:sister chromatid cohesion"/>
    <property type="evidence" value="ECO:0007669"/>
    <property type="project" value="UniProtKB-ARBA"/>
</dbReference>
<dbReference type="PROSITE" id="PS51425">
    <property type="entry name" value="SCD"/>
    <property type="match status" value="1"/>
</dbReference>
<dbReference type="GO" id="GO:0000785">
    <property type="term" value="C:chromatin"/>
    <property type="evidence" value="ECO:0007669"/>
    <property type="project" value="TreeGrafter"/>
</dbReference>
<feature type="region of interest" description="Disordered" evidence="1">
    <location>
        <begin position="887"/>
        <end position="1064"/>
    </location>
</feature>
<organism evidence="3 4">
    <name type="scientific">Saprolegnia parasitica (strain CBS 223.65)</name>
    <dbReference type="NCBI Taxonomy" id="695850"/>
    <lineage>
        <taxon>Eukaryota</taxon>
        <taxon>Sar</taxon>
        <taxon>Stramenopiles</taxon>
        <taxon>Oomycota</taxon>
        <taxon>Saprolegniomycetes</taxon>
        <taxon>Saprolegniales</taxon>
        <taxon>Saprolegniaceae</taxon>
        <taxon>Saprolegnia</taxon>
    </lineage>
</organism>
<dbReference type="InterPro" id="IPR020839">
    <property type="entry name" value="SCD"/>
</dbReference>
<dbReference type="STRING" id="695850.A0A067C7X2"/>
<dbReference type="PANTHER" id="PTHR11199:SF0">
    <property type="entry name" value="LD34181P-RELATED"/>
    <property type="match status" value="1"/>
</dbReference>
<accession>A0A067C7X2</accession>
<dbReference type="InterPro" id="IPR039662">
    <property type="entry name" value="Cohesin_Scc3/SA"/>
</dbReference>
<dbReference type="GeneID" id="24131642"/>
<protein>
    <recommendedName>
        <fullName evidence="2">SCD domain-containing protein</fullName>
    </recommendedName>
</protein>
<dbReference type="InterPro" id="IPR056396">
    <property type="entry name" value="HEAT_SCC3-SA"/>
</dbReference>
<gene>
    <name evidence="3" type="ORF">SPRG_09482</name>
</gene>
<dbReference type="VEuPathDB" id="FungiDB:SPRG_09482"/>
<dbReference type="InterPro" id="IPR016024">
    <property type="entry name" value="ARM-type_fold"/>
</dbReference>
<dbReference type="InterPro" id="IPR013721">
    <property type="entry name" value="STAG"/>
</dbReference>
<sequence length="1064" mass="120934">MGTLVDAIVVDLEASKDLNYPIVSKTKVYRYFKSSFAEFWEQFVVECWDSETFQSTDVVENCIDWLTTLSSAEVRAVRHTSTMAAYEIGKALVDRARLVRDQMAPIARQYTAEAKKLKDTPKKTPKFKKLHETKNKYDTQRKKIMAAIDMLFKGVVVHRYRDIMPEVRAASVAALGAWIQRMPDVFLEDNYLKYLGWMLNDKHAKVRVAVLEALQGIYESAKPSKIEAFNARFLRRYLEMCDDVDDDVVLRAIHLVAKIDRLDMLGDECDLTVVERLVFYDQDDRISKAAAEFACLQYDAFGVSRQKELSEAQLTTQAIALIEFAEEYMESLGEIERPMETLVSAFWDLEDCQVIQNWRLLAKLLGSDSQDPALTSEQQTILIQLIAAVLKRLSEDESAPKARKASSRKKTSDEEPASIYFCRELPHFMMRFQADSEKVCLLLQWLSLLNWNASNINQHHEHVEMLLQRLKQVYITYSEEPFLDALSSAFHYMAESSNTTLKRDVDVVLFAIAQEGVDQCATLIRQRNLDDDGHFLGGYLDLREYLKATDRTLLLEFIADRSTHFTGDALAIKYALNIVLKDLLWATTPVFDMLEKSEVHDDVDTHIQKVLRRRHAVEDALLQLLSMHLKQPVTRDTPNVHDVLDDELDEDAPHWAEIQAVQLEAFKALCDVRCLCVEKFDALAPPLDIVAYKPHPNLLALSQSFYERTLESGDEDENAQRDVVVALASASIWNPQNKRQAASVLRLVTYAGLRPIAKAFGKLLSSLSPVKLLEVQMVALRHTFEDSPQTAIDLAKALSQSLGVKLPVSLRGSYLKFLFEGLRVSLLSPLDEHVGFLQLLKPYLYRLEKAAMKELQEHFDALRGRLVDDTTDVDGILDEFYTVLTGAAPKPSESSSVPTPKKRRRATSLSDDDDDAGATNPAVSNITIRKRRRGPEAQPTRRSSRIRSAPDSDDEVFDLKETPNVKMSSEASVDEDNAKDDEEATMVDEEETKDDEEETKDDEEETKDDEEEAKDNEDEVINDDEEETKDDEEETNDVDEDVAQVEDEAPTMVASFRTKRRKTG</sequence>
<dbReference type="OMA" id="ASASIWN"/>
<dbReference type="Proteomes" id="UP000030745">
    <property type="component" value="Unassembled WGS sequence"/>
</dbReference>
<dbReference type="SUPFAM" id="SSF48371">
    <property type="entry name" value="ARM repeat"/>
    <property type="match status" value="1"/>
</dbReference>
<dbReference type="GO" id="GO:0003682">
    <property type="term" value="F:chromatin binding"/>
    <property type="evidence" value="ECO:0007669"/>
    <property type="project" value="TreeGrafter"/>
</dbReference>